<dbReference type="InterPro" id="IPR011044">
    <property type="entry name" value="Quino_amine_DH_bsu"/>
</dbReference>
<comment type="caution">
    <text evidence="3">The sequence shown here is derived from an EMBL/GenBank/DDBJ whole genome shotgun (WGS) entry which is preliminary data.</text>
</comment>
<dbReference type="PROSITE" id="PS51257">
    <property type="entry name" value="PROKAR_LIPOPROTEIN"/>
    <property type="match status" value="1"/>
</dbReference>
<feature type="signal peptide" evidence="2">
    <location>
        <begin position="1"/>
        <end position="25"/>
    </location>
</feature>
<evidence type="ECO:0000313" key="4">
    <source>
        <dbReference type="Proteomes" id="UP001549106"/>
    </source>
</evidence>
<name>A0ABV2LY57_9FIRM</name>
<organism evidence="3 4">
    <name type="scientific">Blautia caecimuris</name>
    <dbReference type="NCBI Taxonomy" id="1796615"/>
    <lineage>
        <taxon>Bacteria</taxon>
        <taxon>Bacillati</taxon>
        <taxon>Bacillota</taxon>
        <taxon>Clostridia</taxon>
        <taxon>Lachnospirales</taxon>
        <taxon>Lachnospiraceae</taxon>
        <taxon>Blautia</taxon>
    </lineage>
</organism>
<evidence type="ECO:0000256" key="2">
    <source>
        <dbReference type="SAM" id="SignalP"/>
    </source>
</evidence>
<gene>
    <name evidence="3" type="ORF">ABID24_000354</name>
</gene>
<dbReference type="InterPro" id="IPR050490">
    <property type="entry name" value="Bact_solute-bd_prot1"/>
</dbReference>
<dbReference type="Gene3D" id="3.40.190.10">
    <property type="entry name" value="Periplasmic binding protein-like II"/>
    <property type="match status" value="1"/>
</dbReference>
<dbReference type="InterPro" id="IPR006059">
    <property type="entry name" value="SBP"/>
</dbReference>
<sequence>MRHQIWKKGTALTAAFALAVVPALAGCGSEQKEKAADSGKSGEQDKEKKEMAMGRYLEEDVTLPEGCGDIADMTMLEDGSLRVCYIRSGEGAFYTDSSDGGKTWGETKNLAELLGIDPEKYTVSYPKLGANGGIFLTIYPFSENVEEMSYYYISPDGTNQKMDIGKELSSGYVADARFTHNNTVIINDFGTALVEISLDDGSIVRKYEEGGTVSCFAVLGKHLIAVTDTTLHYYNLETGEPLEDETALTEQITSDETNLQLTSTSSFPMVFTEGDEEDSIFYTDDKGMYRYSFGGSVVEQVIDGNLNRISSPDISLVSMVRDKDGNFYLAVQDSSEDMGRTGKILKYAYSPDTPATPDTELTVYSLTDNTYIRQVAALFQKKYPDIYLNLEIGITDEEAVTSTDALKNLNTEIMAGNGPDVLVMDGIPSDTYVEKGMLKDISGILDKIEEEDGILDNIRESYVQEDGSQYVMPVRFGIPMLQGQGEDVTAVTDLASMADTLEKYQSEYSEMHMPMSLLVGGADTFIRQFADVNAPAWLKEDGTLDEAAVTEYLEQANRIYQTGKTGIDALKAQGFAVYSIGERNMMSDISASAISVLGGYYKLSVGRLLSPDGLAFLYSAEQEETNLTHSLWNGQAQNCFIPEQTVGISAKAAEPEAAEKLVEFLFSKEGQETGASEGFPVNEAVYDSEEYWAVGDENGNLGTLGSGNVETGEYIEFDIVRADEETTKRVQELGKTLTQPSEQNEIILEAVASNGSRYLEGEISLEEAAKGAIQQVNLYLSE</sequence>
<dbReference type="Pfam" id="PF13416">
    <property type="entry name" value="SBP_bac_8"/>
    <property type="match status" value="1"/>
</dbReference>
<dbReference type="EMBL" id="JBEPMJ010000002">
    <property type="protein sequence ID" value="MET3749131.1"/>
    <property type="molecule type" value="Genomic_DNA"/>
</dbReference>
<accession>A0ABV2LY57</accession>
<keyword evidence="2" id="KW-0732">Signal</keyword>
<evidence type="ECO:0000313" key="3">
    <source>
        <dbReference type="EMBL" id="MET3749131.1"/>
    </source>
</evidence>
<dbReference type="SUPFAM" id="SSF50969">
    <property type="entry name" value="YVTN repeat-like/Quinoprotein amine dehydrogenase"/>
    <property type="match status" value="1"/>
</dbReference>
<dbReference type="Proteomes" id="UP001549106">
    <property type="component" value="Unassembled WGS sequence"/>
</dbReference>
<evidence type="ECO:0000256" key="1">
    <source>
        <dbReference type="SAM" id="MobiDB-lite"/>
    </source>
</evidence>
<feature type="region of interest" description="Disordered" evidence="1">
    <location>
        <begin position="31"/>
        <end position="50"/>
    </location>
</feature>
<dbReference type="RefSeq" id="WP_257463880.1">
    <property type="nucleotide sequence ID" value="NZ_JANJZT010000002.1"/>
</dbReference>
<reference evidence="3 4" key="1">
    <citation type="submission" date="2024-06" db="EMBL/GenBank/DDBJ databases">
        <title>Genomic Encyclopedia of Type Strains, Phase IV (KMG-IV): sequencing the most valuable type-strain genomes for metagenomic binning, comparative biology and taxonomic classification.</title>
        <authorList>
            <person name="Goeker M."/>
        </authorList>
    </citation>
    <scope>NUCLEOTIDE SEQUENCE [LARGE SCALE GENOMIC DNA]</scope>
    <source>
        <strain evidence="3 4">DSM 29492</strain>
    </source>
</reference>
<dbReference type="SUPFAM" id="SSF53850">
    <property type="entry name" value="Periplasmic binding protein-like II"/>
    <property type="match status" value="1"/>
</dbReference>
<dbReference type="PANTHER" id="PTHR43649">
    <property type="entry name" value="ARABINOSE-BINDING PROTEIN-RELATED"/>
    <property type="match status" value="1"/>
</dbReference>
<dbReference type="PANTHER" id="PTHR43649:SF12">
    <property type="entry name" value="DIACETYLCHITOBIOSE BINDING PROTEIN DASA"/>
    <property type="match status" value="1"/>
</dbReference>
<feature type="chain" id="PRO_5046986677" evidence="2">
    <location>
        <begin position="26"/>
        <end position="782"/>
    </location>
</feature>
<proteinExistence type="predicted"/>
<protein>
    <submittedName>
        <fullName evidence="3">ABC-type glycerol-3-phosphate transport system substrate-binding protein</fullName>
    </submittedName>
</protein>
<keyword evidence="4" id="KW-1185">Reference proteome</keyword>